<feature type="compositionally biased region" description="Basic and acidic residues" evidence="1">
    <location>
        <begin position="195"/>
        <end position="206"/>
    </location>
</feature>
<evidence type="ECO:0000256" key="1">
    <source>
        <dbReference type="SAM" id="MobiDB-lite"/>
    </source>
</evidence>
<organism evidence="2 3">
    <name type="scientific">Blepharisma stoltei</name>
    <dbReference type="NCBI Taxonomy" id="1481888"/>
    <lineage>
        <taxon>Eukaryota</taxon>
        <taxon>Sar</taxon>
        <taxon>Alveolata</taxon>
        <taxon>Ciliophora</taxon>
        <taxon>Postciliodesmatophora</taxon>
        <taxon>Heterotrichea</taxon>
        <taxon>Heterotrichida</taxon>
        <taxon>Blepharismidae</taxon>
        <taxon>Blepharisma</taxon>
    </lineage>
</organism>
<protein>
    <submittedName>
        <fullName evidence="2">Uncharacterized protein</fullName>
    </submittedName>
</protein>
<proteinExistence type="predicted"/>
<dbReference type="Proteomes" id="UP001162131">
    <property type="component" value="Unassembled WGS sequence"/>
</dbReference>
<comment type="caution">
    <text evidence="2">The sequence shown here is derived from an EMBL/GenBank/DDBJ whole genome shotgun (WGS) entry which is preliminary data.</text>
</comment>
<dbReference type="EMBL" id="CAJZBQ010000053">
    <property type="protein sequence ID" value="CAG9331976.1"/>
    <property type="molecule type" value="Genomic_DNA"/>
</dbReference>
<evidence type="ECO:0000313" key="2">
    <source>
        <dbReference type="EMBL" id="CAG9331976.1"/>
    </source>
</evidence>
<feature type="compositionally biased region" description="Basic and acidic residues" evidence="1">
    <location>
        <begin position="289"/>
        <end position="318"/>
    </location>
</feature>
<feature type="compositionally biased region" description="Basic and acidic residues" evidence="1">
    <location>
        <begin position="227"/>
        <end position="246"/>
    </location>
</feature>
<evidence type="ECO:0000313" key="3">
    <source>
        <dbReference type="Proteomes" id="UP001162131"/>
    </source>
</evidence>
<accession>A0AAU9K3J9</accession>
<reference evidence="2" key="1">
    <citation type="submission" date="2021-09" db="EMBL/GenBank/DDBJ databases">
        <authorList>
            <consortium name="AG Swart"/>
            <person name="Singh M."/>
            <person name="Singh A."/>
            <person name="Seah K."/>
            <person name="Emmerich C."/>
        </authorList>
    </citation>
    <scope>NUCLEOTIDE SEQUENCE</scope>
    <source>
        <strain evidence="2">ATCC30299</strain>
    </source>
</reference>
<gene>
    <name evidence="2" type="ORF">BSTOLATCC_MIC54030</name>
</gene>
<name>A0AAU9K3J9_9CILI</name>
<feature type="compositionally biased region" description="Polar residues" evidence="1">
    <location>
        <begin position="1"/>
        <end position="14"/>
    </location>
</feature>
<sequence>MTTLARKQNLSNDYQENEKTQHNCYEWDENTQGKNSEEAFNSPNDGRIRHNCRRNTFTTPENSNENIIVTTKPTHRRTISGSHDYYCDLFSFSTNQSPPSSEMENKYKKVIAWISNNEYLSVNESNEFKWEAEEMRGNDEKQTNSCKKEVKTVLELGDFEEMIKVINERENTMKHYLLSKKKEIKEFAIKQIKRADSPASDADKKQQKGLLNIENNDNKLQKKKEKFTHMSEQVKRDPIEKNKDHSSTGFFRKSNDNKSEIKNFLHKLSVNKGSESNAILISSRKINLGKKDKKGDNEKPEKLEKPDKPRIVPKKEARTGTIHHSPLQKRGNIEKIAKLIR</sequence>
<feature type="region of interest" description="Disordered" evidence="1">
    <location>
        <begin position="287"/>
        <end position="330"/>
    </location>
</feature>
<feature type="region of interest" description="Disordered" evidence="1">
    <location>
        <begin position="1"/>
        <end position="22"/>
    </location>
</feature>
<dbReference type="AlphaFoldDB" id="A0AAU9K3J9"/>
<feature type="region of interest" description="Disordered" evidence="1">
    <location>
        <begin position="195"/>
        <end position="255"/>
    </location>
</feature>
<keyword evidence="3" id="KW-1185">Reference proteome</keyword>